<comment type="similarity">
    <text evidence="5">Belongs to the LapA family.</text>
</comment>
<evidence type="ECO:0000313" key="7">
    <source>
        <dbReference type="EMBL" id="SET12170.1"/>
    </source>
</evidence>
<dbReference type="STRING" id="1123402.SAMN02583745_01413"/>
<keyword evidence="5" id="KW-0997">Cell inner membrane</keyword>
<evidence type="ECO:0000256" key="3">
    <source>
        <dbReference type="ARBA" id="ARBA00022989"/>
    </source>
</evidence>
<dbReference type="InterPro" id="IPR032906">
    <property type="entry name" value="LapA"/>
</dbReference>
<protein>
    <recommendedName>
        <fullName evidence="5">Lipopolysaccharide assembly protein A</fullName>
    </recommendedName>
</protein>
<evidence type="ECO:0000313" key="8">
    <source>
        <dbReference type="Proteomes" id="UP000242642"/>
    </source>
</evidence>
<dbReference type="GO" id="GO:0008653">
    <property type="term" value="P:lipopolysaccharide metabolic process"/>
    <property type="evidence" value="ECO:0007669"/>
    <property type="project" value="InterPro"/>
</dbReference>
<keyword evidence="3 5" id="KW-1133">Transmembrane helix</keyword>
<dbReference type="RefSeq" id="WP_177168610.1">
    <property type="nucleotide sequence ID" value="NZ_FOHV01000009.1"/>
</dbReference>
<keyword evidence="5" id="KW-0175">Coiled coil</keyword>
<comment type="subcellular location">
    <subcellularLocation>
        <location evidence="5">Cell inner membrane</location>
        <topology evidence="5">Single-pass membrane protein</topology>
    </subcellularLocation>
</comment>
<sequence length="120" mass="13608">MKSIIVIIIFLLIIALGIAIGSQNNSVVEVNYLIAKSELSLSLVLAISFGLGFFIAWCFCGLLYFKVLFSRRLLKRKVNKLVKEVDKKDKDIQKLSRKSQLDADFLLTKKQNTERLNSSL</sequence>
<reference evidence="8" key="1">
    <citation type="submission" date="2016-10" db="EMBL/GenBank/DDBJ databases">
        <authorList>
            <person name="Varghese N."/>
            <person name="Submissions S."/>
        </authorList>
    </citation>
    <scope>NUCLEOTIDE SEQUENCE [LARGE SCALE GENOMIC DNA]</scope>
    <source>
        <strain evidence="8">DSM 18579</strain>
    </source>
</reference>
<keyword evidence="1 5" id="KW-1003">Cell membrane</keyword>
<evidence type="ECO:0000256" key="5">
    <source>
        <dbReference type="HAMAP-Rule" id="MF_01948"/>
    </source>
</evidence>
<organism evidence="7 8">
    <name type="scientific">Thorsellia anophelis DSM 18579</name>
    <dbReference type="NCBI Taxonomy" id="1123402"/>
    <lineage>
        <taxon>Bacteria</taxon>
        <taxon>Pseudomonadati</taxon>
        <taxon>Pseudomonadota</taxon>
        <taxon>Gammaproteobacteria</taxon>
        <taxon>Enterobacterales</taxon>
        <taxon>Thorselliaceae</taxon>
        <taxon>Thorsellia</taxon>
    </lineage>
</organism>
<dbReference type="Pfam" id="PF06305">
    <property type="entry name" value="LapA_dom"/>
    <property type="match status" value="1"/>
</dbReference>
<dbReference type="HAMAP" id="MF_01948">
    <property type="entry name" value="LPS_assembly_LapA"/>
    <property type="match status" value="1"/>
</dbReference>
<evidence type="ECO:0000256" key="1">
    <source>
        <dbReference type="ARBA" id="ARBA00022475"/>
    </source>
</evidence>
<comment type="function">
    <text evidence="5">Involved in the assembly of lipopolysaccharide (LPS).</text>
</comment>
<proteinExistence type="inferred from homology"/>
<feature type="domain" description="Lipopolysaccharide assembly protein A" evidence="6">
    <location>
        <begin position="23"/>
        <end position="85"/>
    </location>
</feature>
<gene>
    <name evidence="5" type="primary">lapA</name>
    <name evidence="7" type="ORF">SAMN02583745_01413</name>
</gene>
<dbReference type="InterPro" id="IPR010445">
    <property type="entry name" value="LapA_dom"/>
</dbReference>
<feature type="coiled-coil region" evidence="5">
    <location>
        <begin position="71"/>
        <end position="98"/>
    </location>
</feature>
<feature type="transmembrane region" description="Helical" evidence="5">
    <location>
        <begin position="43"/>
        <end position="65"/>
    </location>
</feature>
<accession>A0A1I0BYM7</accession>
<evidence type="ECO:0000259" key="6">
    <source>
        <dbReference type="Pfam" id="PF06305"/>
    </source>
</evidence>
<evidence type="ECO:0000256" key="2">
    <source>
        <dbReference type="ARBA" id="ARBA00022692"/>
    </source>
</evidence>
<dbReference type="Proteomes" id="UP000242642">
    <property type="component" value="Unassembled WGS sequence"/>
</dbReference>
<dbReference type="AlphaFoldDB" id="A0A1I0BYM7"/>
<evidence type="ECO:0000256" key="4">
    <source>
        <dbReference type="ARBA" id="ARBA00023136"/>
    </source>
</evidence>
<name>A0A1I0BYM7_9GAMM</name>
<keyword evidence="4 5" id="KW-0472">Membrane</keyword>
<keyword evidence="2 5" id="KW-0812">Transmembrane</keyword>
<dbReference type="EMBL" id="FOHV01000009">
    <property type="protein sequence ID" value="SET12170.1"/>
    <property type="molecule type" value="Genomic_DNA"/>
</dbReference>
<dbReference type="GO" id="GO:0005886">
    <property type="term" value="C:plasma membrane"/>
    <property type="evidence" value="ECO:0007669"/>
    <property type="project" value="UniProtKB-SubCell"/>
</dbReference>
<keyword evidence="8" id="KW-1185">Reference proteome</keyword>
<comment type="caution">
    <text evidence="5">Lacks conserved residue(s) required for the propagation of feature annotation.</text>
</comment>